<dbReference type="InterPro" id="IPR012677">
    <property type="entry name" value="Nucleotide-bd_a/b_plait_sf"/>
</dbReference>
<dbReference type="SMART" id="SM00363">
    <property type="entry name" value="S4"/>
    <property type="match status" value="1"/>
</dbReference>
<dbReference type="PANTHER" id="PTHR13633">
    <property type="entry name" value="MITOCHONDRIAL TRANSCRIPTION RESCUE FACTOR 1"/>
    <property type="match status" value="1"/>
</dbReference>
<dbReference type="InterPro" id="IPR002942">
    <property type="entry name" value="S4_RNA-bd"/>
</dbReference>
<keyword evidence="4" id="KW-1185">Reference proteome</keyword>
<proteinExistence type="predicted"/>
<gene>
    <name evidence="3" type="ORF">NVS47_03265</name>
</gene>
<dbReference type="Pfam" id="PF17774">
    <property type="entry name" value="YlmH_RBD"/>
    <property type="match status" value="1"/>
</dbReference>
<keyword evidence="1" id="KW-0694">RNA-binding</keyword>
<dbReference type="PROSITE" id="PS50889">
    <property type="entry name" value="S4"/>
    <property type="match status" value="1"/>
</dbReference>
<dbReference type="Pfam" id="PF01479">
    <property type="entry name" value="S4"/>
    <property type="match status" value="1"/>
</dbReference>
<dbReference type="Proteomes" id="UP001524944">
    <property type="component" value="Unassembled WGS sequence"/>
</dbReference>
<dbReference type="Gene3D" id="3.10.290.10">
    <property type="entry name" value="RNA-binding S4 domain"/>
    <property type="match status" value="1"/>
</dbReference>
<sequence length="265" mass="30340">MRGKLDREKCLSHIRDQELKQSMMRLLDLWERAFFRHRTEVTDFYYPYTQQMAMDILRGLPEMSFAPFGGYEEAERKRIAIIPGEASAGDEDFKLAYLQVEGHFKFREVSHRDYLGSLLSLGLGREKIGDLLVGEKGCQVILEQDILSYIRLNWTQVNAVSVQVREISREDLTVPQGEKKEIKSTVASPRLDAVLSVGFASSRTKTLPEIKGGKVRVNWKTITDPAYQIKEGDHISCRGKGRIEMESISGPTQKGRFFVRIARYC</sequence>
<evidence type="ECO:0000256" key="1">
    <source>
        <dbReference type="PROSITE-ProRule" id="PRU00182"/>
    </source>
</evidence>
<dbReference type="PANTHER" id="PTHR13633:SF3">
    <property type="entry name" value="MITOCHONDRIAL TRANSCRIPTION RESCUE FACTOR 1"/>
    <property type="match status" value="1"/>
</dbReference>
<organism evidence="3 4">
    <name type="scientific">Dehalobacterium formicoaceticum</name>
    <dbReference type="NCBI Taxonomy" id="51515"/>
    <lineage>
        <taxon>Bacteria</taxon>
        <taxon>Bacillati</taxon>
        <taxon>Bacillota</taxon>
        <taxon>Clostridia</taxon>
        <taxon>Eubacteriales</taxon>
        <taxon>Peptococcaceae</taxon>
        <taxon>Dehalobacterium</taxon>
    </lineage>
</organism>
<dbReference type="RefSeq" id="WP_089610000.1">
    <property type="nucleotide sequence ID" value="NZ_CP022121.1"/>
</dbReference>
<feature type="domain" description="RNA-binding S4" evidence="2">
    <location>
        <begin position="189"/>
        <end position="253"/>
    </location>
</feature>
<name>A0ABT1Y312_9FIRM</name>
<accession>A0ABT1Y312</accession>
<dbReference type="CDD" id="cd00165">
    <property type="entry name" value="S4"/>
    <property type="match status" value="1"/>
</dbReference>
<dbReference type="InterPro" id="IPR040591">
    <property type="entry name" value="RqcP2_RBD"/>
</dbReference>
<dbReference type="SUPFAM" id="SSF55174">
    <property type="entry name" value="Alpha-L RNA-binding motif"/>
    <property type="match status" value="1"/>
</dbReference>
<protein>
    <submittedName>
        <fullName evidence="3">YlmH/Sll1252 family protein</fullName>
    </submittedName>
</protein>
<evidence type="ECO:0000313" key="4">
    <source>
        <dbReference type="Proteomes" id="UP001524944"/>
    </source>
</evidence>
<evidence type="ECO:0000259" key="2">
    <source>
        <dbReference type="SMART" id="SM00363"/>
    </source>
</evidence>
<reference evidence="3 4" key="1">
    <citation type="submission" date="2022-08" db="EMBL/GenBank/DDBJ databases">
        <title>Proteogenomics of the novel Dehalobacterium formicoaceticum strain EZ94 highlights a key role of methyltransferases during anaerobic dichloromethane degradation.</title>
        <authorList>
            <person name="Wasmund K."/>
        </authorList>
    </citation>
    <scope>NUCLEOTIDE SEQUENCE [LARGE SCALE GENOMIC DNA]</scope>
    <source>
        <strain evidence="3 4">EZ94</strain>
    </source>
</reference>
<dbReference type="InterPro" id="IPR036986">
    <property type="entry name" value="S4_RNA-bd_sf"/>
</dbReference>
<comment type="caution">
    <text evidence="3">The sequence shown here is derived from an EMBL/GenBank/DDBJ whole genome shotgun (WGS) entry which is preliminary data.</text>
</comment>
<dbReference type="EMBL" id="JANPWE010000001">
    <property type="protein sequence ID" value="MCR6544540.1"/>
    <property type="molecule type" value="Genomic_DNA"/>
</dbReference>
<dbReference type="Gene3D" id="3.30.1370.160">
    <property type="match status" value="1"/>
</dbReference>
<evidence type="ECO:0000313" key="3">
    <source>
        <dbReference type="EMBL" id="MCR6544540.1"/>
    </source>
</evidence>
<dbReference type="Gene3D" id="3.30.70.330">
    <property type="match status" value="1"/>
</dbReference>